<dbReference type="EMBL" id="JNFP01000087">
    <property type="protein sequence ID" value="KIA59910.1"/>
    <property type="molecule type" value="Genomic_DNA"/>
</dbReference>
<name>A0ABR4Z3M9_9NOCA</name>
<protein>
    <submittedName>
        <fullName evidence="1">Uncharacterized protein</fullName>
    </submittedName>
</protein>
<sequence>MTTAPQPFANVTIIRQSMMPRPLHARSAARMVSASVGWLTENASIFAVREWQASATMPDRSVHYG</sequence>
<proteinExistence type="predicted"/>
<evidence type="ECO:0000313" key="1">
    <source>
        <dbReference type="EMBL" id="KIA59910.1"/>
    </source>
</evidence>
<reference evidence="1 2" key="1">
    <citation type="journal article" date="2014" name="Int. J. Syst. Evol. Microbiol.">
        <title>Nocardia vulneris sp. nov., isolated from wounds of human patients in North America.</title>
        <authorList>
            <person name="Lasker B.A."/>
            <person name="Bell M."/>
            <person name="Klenk H.P."/>
            <person name="Sproer C."/>
            <person name="Schumann C."/>
            <person name="Schumann P."/>
            <person name="Brown J.M."/>
        </authorList>
    </citation>
    <scope>NUCLEOTIDE SEQUENCE [LARGE SCALE GENOMIC DNA]</scope>
    <source>
        <strain evidence="1 2">W9851</strain>
    </source>
</reference>
<keyword evidence="2" id="KW-1185">Reference proteome</keyword>
<accession>A0ABR4Z3M9</accession>
<comment type="caution">
    <text evidence="1">The sequence shown here is derived from an EMBL/GenBank/DDBJ whole genome shotgun (WGS) entry which is preliminary data.</text>
</comment>
<organism evidence="1 2">
    <name type="scientific">Nocardia vulneris</name>
    <dbReference type="NCBI Taxonomy" id="1141657"/>
    <lineage>
        <taxon>Bacteria</taxon>
        <taxon>Bacillati</taxon>
        <taxon>Actinomycetota</taxon>
        <taxon>Actinomycetes</taxon>
        <taxon>Mycobacteriales</taxon>
        <taxon>Nocardiaceae</taxon>
        <taxon>Nocardia</taxon>
    </lineage>
</organism>
<dbReference type="Proteomes" id="UP000031364">
    <property type="component" value="Unassembled WGS sequence"/>
</dbReference>
<evidence type="ECO:0000313" key="2">
    <source>
        <dbReference type="Proteomes" id="UP000031364"/>
    </source>
</evidence>
<gene>
    <name evidence="1" type="ORF">FG87_40235</name>
</gene>